<dbReference type="AlphaFoldDB" id="A0AAT9LAU8"/>
<dbReference type="EMBL" id="CP062796">
    <property type="protein sequence ID" value="QUL98221.1"/>
    <property type="molecule type" value="Genomic_DNA"/>
</dbReference>
<dbReference type="PROSITE" id="PS50893">
    <property type="entry name" value="ABC_TRANSPORTER_2"/>
    <property type="match status" value="1"/>
</dbReference>
<dbReference type="GO" id="GO:0005524">
    <property type="term" value="F:ATP binding"/>
    <property type="evidence" value="ECO:0007669"/>
    <property type="project" value="UniProtKB-KW"/>
</dbReference>
<dbReference type="SUPFAM" id="SSF52540">
    <property type="entry name" value="P-loop containing nucleoside triphosphate hydrolases"/>
    <property type="match status" value="1"/>
</dbReference>
<evidence type="ECO:0000256" key="1">
    <source>
        <dbReference type="ARBA" id="ARBA00022448"/>
    </source>
</evidence>
<evidence type="ECO:0000256" key="3">
    <source>
        <dbReference type="ARBA" id="ARBA00022840"/>
    </source>
</evidence>
<dbReference type="Pfam" id="PF00005">
    <property type="entry name" value="ABC_tran"/>
    <property type="match status" value="1"/>
</dbReference>
<evidence type="ECO:0000256" key="2">
    <source>
        <dbReference type="ARBA" id="ARBA00022741"/>
    </source>
</evidence>
<reference evidence="5" key="2">
    <citation type="journal article" date="2023" name="Biology">
        <title>Prokaryotic Life Associated with Coal-Fire Gas Vents Revealed by Metagenomics.</title>
        <authorList>
            <person name="Kadnikov V.V."/>
            <person name="Mardanov A.V."/>
            <person name="Beletsky A.V."/>
            <person name="Karnachuk O.V."/>
            <person name="Ravin N.V."/>
        </authorList>
    </citation>
    <scope>NUCLEOTIDE SEQUENCE</scope>
    <source>
        <strain evidence="5">Bu02</strain>
    </source>
</reference>
<protein>
    <submittedName>
        <fullName evidence="5">ATP-binding cassette domain-containing protein</fullName>
    </submittedName>
</protein>
<keyword evidence="2" id="KW-0547">Nucleotide-binding</keyword>
<feature type="domain" description="ABC transporter" evidence="4">
    <location>
        <begin position="32"/>
        <end position="262"/>
    </location>
</feature>
<dbReference type="InterPro" id="IPR003439">
    <property type="entry name" value="ABC_transporter-like_ATP-bd"/>
</dbReference>
<name>A0AAT9LAU8_9FIRM</name>
<proteinExistence type="predicted"/>
<dbReference type="SMART" id="SM00382">
    <property type="entry name" value="AAA"/>
    <property type="match status" value="1"/>
</dbReference>
<dbReference type="GO" id="GO:0016887">
    <property type="term" value="F:ATP hydrolysis activity"/>
    <property type="evidence" value="ECO:0007669"/>
    <property type="project" value="InterPro"/>
</dbReference>
<dbReference type="KEGG" id="fcz:IMF26_09285"/>
<organism evidence="5">
    <name type="scientific">Candidatus Fermentithermobacillus carboniphilus</name>
    <dbReference type="NCBI Taxonomy" id="3085328"/>
    <lineage>
        <taxon>Bacteria</taxon>
        <taxon>Bacillati</taxon>
        <taxon>Bacillota</taxon>
        <taxon>Candidatus Fermentithermobacillia</taxon>
        <taxon>Candidatus Fermentithermobacillales</taxon>
        <taxon>Candidatus Fermentithermobacillaceae</taxon>
        <taxon>Candidatus Fermentithermobacillus</taxon>
    </lineage>
</organism>
<keyword evidence="1" id="KW-0813">Transport</keyword>
<dbReference type="Gene3D" id="3.40.50.300">
    <property type="entry name" value="P-loop containing nucleotide triphosphate hydrolases"/>
    <property type="match status" value="1"/>
</dbReference>
<reference evidence="5" key="1">
    <citation type="submission" date="2020-10" db="EMBL/GenBank/DDBJ databases">
        <authorList>
            <person name="Kadnikov V."/>
            <person name="Beletsky A.V."/>
            <person name="Mardanov A.V."/>
            <person name="Karnachuk O.V."/>
            <person name="Ravin N.V."/>
        </authorList>
    </citation>
    <scope>NUCLEOTIDE SEQUENCE</scope>
    <source>
        <strain evidence="5">Bu02</strain>
    </source>
</reference>
<evidence type="ECO:0000313" key="5">
    <source>
        <dbReference type="EMBL" id="QUL98221.1"/>
    </source>
</evidence>
<dbReference type="InterPro" id="IPR027417">
    <property type="entry name" value="P-loop_NTPase"/>
</dbReference>
<dbReference type="InterPro" id="IPR050093">
    <property type="entry name" value="ABC_SmlMolc_Importer"/>
</dbReference>
<keyword evidence="3 5" id="KW-0067">ATP-binding</keyword>
<evidence type="ECO:0000259" key="4">
    <source>
        <dbReference type="PROSITE" id="PS50893"/>
    </source>
</evidence>
<dbReference type="InterPro" id="IPR003593">
    <property type="entry name" value="AAA+_ATPase"/>
</dbReference>
<dbReference type="PANTHER" id="PTHR42781:SF4">
    <property type="entry name" value="SPERMIDINE_PUTRESCINE IMPORT ATP-BINDING PROTEIN POTA"/>
    <property type="match status" value="1"/>
</dbReference>
<gene>
    <name evidence="5" type="ORF">IMF26_09285</name>
</gene>
<accession>A0AAT9LAU8</accession>
<dbReference type="PANTHER" id="PTHR42781">
    <property type="entry name" value="SPERMIDINE/PUTRESCINE IMPORT ATP-BINDING PROTEIN POTA"/>
    <property type="match status" value="1"/>
</dbReference>
<sequence>MLLNKTWRRRDNLESGAEIIEHKQGFSSGPVIRAKDLVVIKQGKTILKVEDISVFPGEVLAIVGPNGAGKSTLLTILACLEFPTKGAVFFRGHQVTRKNVLSVRREMAVVFQEPLLLDGTVRENVRLGLSLRGLKDDAERRVDTWLERFGITHLSGQMAHTLSGGEAQRTALARALVLEPKVLFLDEPFASLDLMTKHGLLKEFRGILEDSGTTTVLVSHDFSEVRALATRVIVLSGGKIQAEGTPDEISVDVLPKLKESVRPNLTGGWKN</sequence>